<accession>W0T864</accession>
<feature type="compositionally biased region" description="Polar residues" evidence="1">
    <location>
        <begin position="1180"/>
        <end position="1193"/>
    </location>
</feature>
<dbReference type="SUPFAM" id="SSF52047">
    <property type="entry name" value="RNI-like"/>
    <property type="match status" value="1"/>
</dbReference>
<feature type="compositionally biased region" description="Basic and acidic residues" evidence="1">
    <location>
        <begin position="1077"/>
        <end position="1092"/>
    </location>
</feature>
<dbReference type="OrthoDB" id="8436363at2759"/>
<evidence type="ECO:0000256" key="1">
    <source>
        <dbReference type="SAM" id="MobiDB-lite"/>
    </source>
</evidence>
<gene>
    <name evidence="2" type="primary">GIP3</name>
    <name evidence="2" type="ORF">KLMA_20790</name>
</gene>
<feature type="compositionally biased region" description="Polar residues" evidence="1">
    <location>
        <begin position="429"/>
        <end position="440"/>
    </location>
</feature>
<feature type="compositionally biased region" description="Low complexity" evidence="1">
    <location>
        <begin position="1103"/>
        <end position="1118"/>
    </location>
</feature>
<feature type="compositionally biased region" description="Low complexity" evidence="1">
    <location>
        <begin position="153"/>
        <end position="167"/>
    </location>
</feature>
<dbReference type="EMBL" id="AP012214">
    <property type="protein sequence ID" value="BAO39248.1"/>
    <property type="molecule type" value="Genomic_DNA"/>
</dbReference>
<name>W0T864_KLUMD</name>
<feature type="compositionally biased region" description="Low complexity" evidence="1">
    <location>
        <begin position="77"/>
        <end position="105"/>
    </location>
</feature>
<dbReference type="InterPro" id="IPR032675">
    <property type="entry name" value="LRR_dom_sf"/>
</dbReference>
<feature type="compositionally biased region" description="Polar residues" evidence="1">
    <location>
        <begin position="55"/>
        <end position="66"/>
    </location>
</feature>
<dbReference type="KEGG" id="kmx:KLMA_20790"/>
<dbReference type="VEuPathDB" id="FungiDB:KLMA_20790"/>
<feature type="region of interest" description="Disordered" evidence="1">
    <location>
        <begin position="987"/>
        <end position="1040"/>
    </location>
</feature>
<feature type="region of interest" description="Disordered" evidence="1">
    <location>
        <begin position="1"/>
        <end position="213"/>
    </location>
</feature>
<evidence type="ECO:0000313" key="2">
    <source>
        <dbReference type="EMBL" id="BAO39248.1"/>
    </source>
</evidence>
<dbReference type="Proteomes" id="UP000065495">
    <property type="component" value="Chromosome 2"/>
</dbReference>
<proteinExistence type="predicted"/>
<feature type="compositionally biased region" description="Acidic residues" evidence="1">
    <location>
        <begin position="1210"/>
        <end position="1224"/>
    </location>
</feature>
<feature type="compositionally biased region" description="Polar residues" evidence="1">
    <location>
        <begin position="310"/>
        <end position="324"/>
    </location>
</feature>
<feature type="region of interest" description="Disordered" evidence="1">
    <location>
        <begin position="304"/>
        <end position="324"/>
    </location>
</feature>
<feature type="compositionally biased region" description="Low complexity" evidence="1">
    <location>
        <begin position="35"/>
        <end position="48"/>
    </location>
</feature>
<feature type="compositionally biased region" description="Low complexity" evidence="1">
    <location>
        <begin position="988"/>
        <end position="999"/>
    </location>
</feature>
<feature type="region of interest" description="Disordered" evidence="1">
    <location>
        <begin position="1179"/>
        <end position="1231"/>
    </location>
</feature>
<evidence type="ECO:0000313" key="3">
    <source>
        <dbReference type="Proteomes" id="UP000065495"/>
    </source>
</evidence>
<sequence>MPNSLDLDVDVDWLYKGKRKVRSARREKEEQHQGSSSSAKASGTANASENDKPPNNESQGSGSPAQPHTRHRSKSQSSATSPSSPLTSAGLGANLNSSSHSSTPPSSRPRHNSISGSLSLRRTSSNSSEKPKKSLFGSLFNRKPVQPPSPPEQQQQQQQQHQQHQQHSTVVTEDSHGGSAAASIPSTSGGTAGQSKGVPIPVSASQIASHRQQFSQFLKEPNSPEIKDIAPIQSERVVLNRNKNKSPLPIKELSTIKMKRVTFAVDKFGMDPPQQIPSRKPKLGNVLVPDDLISDIPSISQGITTSSQTAESSGGNSTTAPPTFTKNSREYLQALENHKKSLKESEKHQQEAHYAAQRIASEVASFKLRNVSSDPKSTLSRSNSSNALKRTTTAEDEAGTELDENIKKLEIDKPIHMHEHHFDDEPNGGESTSSGADPNSSTNELMLDVIYTRCCHLREILPIPSTLRQLKDKTAPLQTLKFLNPRPTLIDILSFSDFISIVPIHNVVFDNVGLTPEMFKIVISSLVRSKALDRLSMRNVVIDENGWKLLCKFLMRNDSIIKLDISQTKIRHDLDPRLHRSQMDWYLFIDVLQKRKGKPLEELLINGISFNNNLPTFEGLIYSFSSSTNRNSRKLKLGIAQSHISVPEQIEILFRWMSEKEIMGVDLAFNDFEHLTKPIIKELSRRNFDSLQYFTLNSTNIQSVQEAALIIRELSKLPQLYFLDLSGLPSLFPAIFPYLNKYLPRFPALKRIHFDSNEWSYKDISLISQILPKCKELLHVSMMNQPQESWVMSTAVFLYDCIKNSEKLINLDFNYENIPEEINSRIAIALVRNAQKSIDSNWQLDELSSQDDLLFDGELISETAGNILDKFNDSAKLKEDSTKRYLLKRYWEKINKIHANVQKTIDDMFEQRASKELSLQSKENLLRLLFMEKTLANILEYLSTNPYIKGLEEQKASEDDTNSFMDEKPVLKHMDSARLTYDESSVYPQDPDMIQDQDPNNSKPHLMATDSGRTIDVTTGRPILTKTSSERSLFGKKQEEEEGELHKWGFFIQQQRSIYPENTPMSKYQQQQQQQAKESKETKETKEAREKVMSQTPRRPSSHSDSISSSVTNASSSSKLPVTSKIIPKIPSGAELREAIIKAKGINSIEDLIDNVSCQRVKLDNIYGIQVEAPIDGKASATTPSSKFSQGQHLTKDSKASQSDTAYVSESEDSFAGDDDDDDGVSGNQINVDETYDKLLNNLSRVRSNRGS</sequence>
<dbReference type="AlphaFoldDB" id="W0T864"/>
<feature type="region of interest" description="Disordered" evidence="1">
    <location>
        <begin position="370"/>
        <end position="404"/>
    </location>
</feature>
<feature type="compositionally biased region" description="Polar residues" evidence="1">
    <location>
        <begin position="370"/>
        <end position="391"/>
    </location>
</feature>
<dbReference type="GeneID" id="34715246"/>
<organism evidence="2 3">
    <name type="scientific">Kluyveromyces marxianus (strain DMKU3-1042 / BCC 29191 / NBRC 104275)</name>
    <name type="common">Yeast</name>
    <name type="synonym">Candida kefyr</name>
    <dbReference type="NCBI Taxonomy" id="1003335"/>
    <lineage>
        <taxon>Eukaryota</taxon>
        <taxon>Fungi</taxon>
        <taxon>Dikarya</taxon>
        <taxon>Ascomycota</taxon>
        <taxon>Saccharomycotina</taxon>
        <taxon>Saccharomycetes</taxon>
        <taxon>Saccharomycetales</taxon>
        <taxon>Saccharomycetaceae</taxon>
        <taxon>Kluyveromyces</taxon>
    </lineage>
</organism>
<feature type="region of interest" description="Disordered" evidence="1">
    <location>
        <begin position="1063"/>
        <end position="1121"/>
    </location>
</feature>
<feature type="compositionally biased region" description="Acidic residues" evidence="1">
    <location>
        <begin position="394"/>
        <end position="403"/>
    </location>
</feature>
<dbReference type="RefSeq" id="XP_022675101.1">
    <property type="nucleotide sequence ID" value="XM_022818433.1"/>
</dbReference>
<feature type="compositionally biased region" description="Low complexity" evidence="1">
    <location>
        <begin position="112"/>
        <end position="128"/>
    </location>
</feature>
<protein>
    <submittedName>
        <fullName evidence="2">GLC7-interacting protein 3</fullName>
    </submittedName>
</protein>
<dbReference type="Gene3D" id="3.80.10.10">
    <property type="entry name" value="Ribonuclease Inhibitor"/>
    <property type="match status" value="1"/>
</dbReference>
<feature type="region of interest" description="Disordered" evidence="1">
    <location>
        <begin position="419"/>
        <end position="440"/>
    </location>
</feature>
<reference evidence="2 3" key="1">
    <citation type="journal article" date="2015" name="Biotechnol. Biofuels">
        <title>Genetic basis of the highly efficient yeast Kluyveromyces marxianus: complete genome sequence and transcriptome analyses.</title>
        <authorList>
            <person name="Lertwattanasakul N."/>
            <person name="Kosaka T."/>
            <person name="Hosoyama A."/>
            <person name="Suzuki Y."/>
            <person name="Rodrussamee N."/>
            <person name="Matsutani M."/>
            <person name="Murata M."/>
            <person name="Fujimoto N."/>
            <person name="Suprayogi"/>
            <person name="Tsuchikane K."/>
            <person name="Limtong S."/>
            <person name="Fujita N."/>
            <person name="Yamada M."/>
        </authorList>
    </citation>
    <scope>NUCLEOTIDE SEQUENCE [LARGE SCALE GENOMIC DNA]</scope>
    <source>
        <strain evidence="3">DMKU3-1042 / BCC 29191 / NBRC 104275</strain>
    </source>
</reference>
<feature type="compositionally biased region" description="Polar residues" evidence="1">
    <location>
        <begin position="203"/>
        <end position="213"/>
    </location>
</feature>